<dbReference type="PIRSF" id="PIRSF006806">
    <property type="entry name" value="FTHF_cligase"/>
    <property type="match status" value="1"/>
</dbReference>
<dbReference type="EC" id="6.3.3.2" evidence="4"/>
<evidence type="ECO:0000256" key="4">
    <source>
        <dbReference type="RuleBase" id="RU361279"/>
    </source>
</evidence>
<keyword evidence="4" id="KW-0479">Metal-binding</keyword>
<evidence type="ECO:0000256" key="3">
    <source>
        <dbReference type="ARBA" id="ARBA00022840"/>
    </source>
</evidence>
<dbReference type="Pfam" id="PF01812">
    <property type="entry name" value="5-FTHF_cyc-lig"/>
    <property type="match status" value="1"/>
</dbReference>
<keyword evidence="5" id="KW-0436">Ligase</keyword>
<accession>A0ABU2CRB4</accession>
<evidence type="ECO:0000313" key="6">
    <source>
        <dbReference type="Proteomes" id="UP001183585"/>
    </source>
</evidence>
<dbReference type="RefSeq" id="WP_274995125.1">
    <property type="nucleotide sequence ID" value="NZ_JAJQQP010000008.1"/>
</dbReference>
<dbReference type="Proteomes" id="UP001183585">
    <property type="component" value="Unassembled WGS sequence"/>
</dbReference>
<reference evidence="5 6" key="1">
    <citation type="submission" date="2023-07" db="EMBL/GenBank/DDBJ databases">
        <title>Sequencing the genomes of 1000 actinobacteria strains.</title>
        <authorList>
            <person name="Klenk H.-P."/>
        </authorList>
    </citation>
    <scope>NUCLEOTIDE SEQUENCE [LARGE SCALE GENOMIC DNA]</scope>
    <source>
        <strain evidence="5 6">DSM 45554</strain>
    </source>
</reference>
<dbReference type="PANTHER" id="PTHR23407:SF1">
    <property type="entry name" value="5-FORMYLTETRAHYDROFOLATE CYCLO-LIGASE"/>
    <property type="match status" value="1"/>
</dbReference>
<comment type="similarity">
    <text evidence="1 4">Belongs to the 5-formyltetrahydrofolate cyclo-ligase family.</text>
</comment>
<organism evidence="5 6">
    <name type="scientific">Promicromonospora iranensis</name>
    <dbReference type="NCBI Taxonomy" id="1105144"/>
    <lineage>
        <taxon>Bacteria</taxon>
        <taxon>Bacillati</taxon>
        <taxon>Actinomycetota</taxon>
        <taxon>Actinomycetes</taxon>
        <taxon>Micrococcales</taxon>
        <taxon>Promicromonosporaceae</taxon>
        <taxon>Promicromonospora</taxon>
    </lineage>
</organism>
<dbReference type="InterPro" id="IPR002698">
    <property type="entry name" value="FTHF_cligase"/>
</dbReference>
<evidence type="ECO:0000313" key="5">
    <source>
        <dbReference type="EMBL" id="MDR7383868.1"/>
    </source>
</evidence>
<keyword evidence="2 4" id="KW-0547">Nucleotide-binding</keyword>
<keyword evidence="3 4" id="KW-0067">ATP-binding</keyword>
<dbReference type="EMBL" id="JAVDYE010000001">
    <property type="protein sequence ID" value="MDR7383868.1"/>
    <property type="molecule type" value="Genomic_DNA"/>
</dbReference>
<comment type="catalytic activity">
    <reaction evidence="4">
        <text>(6S)-5-formyl-5,6,7,8-tetrahydrofolate + ATP = (6R)-5,10-methenyltetrahydrofolate + ADP + phosphate</text>
        <dbReference type="Rhea" id="RHEA:10488"/>
        <dbReference type="ChEBI" id="CHEBI:30616"/>
        <dbReference type="ChEBI" id="CHEBI:43474"/>
        <dbReference type="ChEBI" id="CHEBI:57455"/>
        <dbReference type="ChEBI" id="CHEBI:57457"/>
        <dbReference type="ChEBI" id="CHEBI:456216"/>
        <dbReference type="EC" id="6.3.3.2"/>
    </reaction>
</comment>
<dbReference type="GO" id="GO:0030272">
    <property type="term" value="F:5-formyltetrahydrofolate cyclo-ligase activity"/>
    <property type="evidence" value="ECO:0007669"/>
    <property type="project" value="UniProtKB-EC"/>
</dbReference>
<name>A0ABU2CRB4_9MICO</name>
<dbReference type="Gene3D" id="3.40.50.10420">
    <property type="entry name" value="NagB/RpiA/CoA transferase-like"/>
    <property type="match status" value="1"/>
</dbReference>
<keyword evidence="4" id="KW-0460">Magnesium</keyword>
<dbReference type="InterPro" id="IPR024185">
    <property type="entry name" value="FTHF_cligase-like_sf"/>
</dbReference>
<keyword evidence="6" id="KW-1185">Reference proteome</keyword>
<protein>
    <recommendedName>
        <fullName evidence="4">5-formyltetrahydrofolate cyclo-ligase</fullName>
        <ecNumber evidence="4">6.3.3.2</ecNumber>
    </recommendedName>
</protein>
<dbReference type="SUPFAM" id="SSF100950">
    <property type="entry name" value="NagB/RpiA/CoA transferase-like"/>
    <property type="match status" value="1"/>
</dbReference>
<dbReference type="NCBIfam" id="TIGR02727">
    <property type="entry name" value="MTHFS_bact"/>
    <property type="match status" value="1"/>
</dbReference>
<comment type="cofactor">
    <cofactor evidence="4">
        <name>Mg(2+)</name>
        <dbReference type="ChEBI" id="CHEBI:18420"/>
    </cofactor>
</comment>
<proteinExistence type="inferred from homology"/>
<evidence type="ECO:0000256" key="1">
    <source>
        <dbReference type="ARBA" id="ARBA00010638"/>
    </source>
</evidence>
<sequence>MSGISVPTPQPYPVLPGMETGDAKEELRRAIRAQRGHRSPRQRAQAAESLADIIESIPEVRDAGCVAAYAARSAEPGMMPLLDRLTGRGVRVLLPVLGAGLARDWADYTGPDDLLERAPGRPPEPGGPTLGTDAIKLADVVLAPAIAVDTRGVRLGQGGGWYDRALTHLRPGAKVVAVVFPEEVYDAADHPLPREEHDKLVDAVATTSDWRLLGGV</sequence>
<gene>
    <name evidence="5" type="ORF">J2S48_003383</name>
</gene>
<dbReference type="InterPro" id="IPR037171">
    <property type="entry name" value="NagB/RpiA_transferase-like"/>
</dbReference>
<comment type="caution">
    <text evidence="5">The sequence shown here is derived from an EMBL/GenBank/DDBJ whole genome shotgun (WGS) entry which is preliminary data.</text>
</comment>
<dbReference type="PANTHER" id="PTHR23407">
    <property type="entry name" value="ATPASE INHIBITOR/5-FORMYLTETRAHYDROFOLATE CYCLO-LIGASE"/>
    <property type="match status" value="1"/>
</dbReference>
<evidence type="ECO:0000256" key="2">
    <source>
        <dbReference type="ARBA" id="ARBA00022741"/>
    </source>
</evidence>